<evidence type="ECO:0000259" key="2">
    <source>
        <dbReference type="PROSITE" id="PS51762"/>
    </source>
</evidence>
<dbReference type="OrthoDB" id="4781at2759"/>
<dbReference type="AlphaFoldDB" id="A0A9J6CB22"/>
<reference evidence="3" key="1">
    <citation type="submission" date="2021-03" db="EMBL/GenBank/DDBJ databases">
        <title>Chromosome level genome of the anhydrobiotic midge Polypedilum vanderplanki.</title>
        <authorList>
            <person name="Yoshida Y."/>
            <person name="Kikawada T."/>
            <person name="Gusev O."/>
        </authorList>
    </citation>
    <scope>NUCLEOTIDE SEQUENCE</scope>
    <source>
        <strain evidence="3">NIAS01</strain>
        <tissue evidence="3">Whole body or cell culture</tissue>
    </source>
</reference>
<dbReference type="PROSITE" id="PS51762">
    <property type="entry name" value="GH16_2"/>
    <property type="match status" value="1"/>
</dbReference>
<organism evidence="3 4">
    <name type="scientific">Polypedilum vanderplanki</name>
    <name type="common">Sleeping chironomid midge</name>
    <dbReference type="NCBI Taxonomy" id="319348"/>
    <lineage>
        <taxon>Eukaryota</taxon>
        <taxon>Metazoa</taxon>
        <taxon>Ecdysozoa</taxon>
        <taxon>Arthropoda</taxon>
        <taxon>Hexapoda</taxon>
        <taxon>Insecta</taxon>
        <taxon>Pterygota</taxon>
        <taxon>Neoptera</taxon>
        <taxon>Endopterygota</taxon>
        <taxon>Diptera</taxon>
        <taxon>Nematocera</taxon>
        <taxon>Chironomoidea</taxon>
        <taxon>Chironomidae</taxon>
        <taxon>Chironominae</taxon>
        <taxon>Polypedilum</taxon>
        <taxon>Polypedilum</taxon>
    </lineage>
</organism>
<feature type="domain" description="GH16" evidence="2">
    <location>
        <begin position="33"/>
        <end position="377"/>
    </location>
</feature>
<dbReference type="InterPro" id="IPR000757">
    <property type="entry name" value="Beta-glucanase-like"/>
</dbReference>
<comment type="similarity">
    <text evidence="1">Belongs to the glycosyl hydrolase 16 family.</text>
</comment>
<evidence type="ECO:0000313" key="4">
    <source>
        <dbReference type="Proteomes" id="UP001107558"/>
    </source>
</evidence>
<dbReference type="Gene3D" id="2.60.120.200">
    <property type="match status" value="1"/>
</dbReference>
<dbReference type="Proteomes" id="UP001107558">
    <property type="component" value="Chromosome 2"/>
</dbReference>
<proteinExistence type="inferred from homology"/>
<evidence type="ECO:0000256" key="1">
    <source>
        <dbReference type="ARBA" id="ARBA00006865"/>
    </source>
</evidence>
<comment type="caution">
    <text evidence="3">The sequence shown here is derived from an EMBL/GenBank/DDBJ whole genome shotgun (WGS) entry which is preliminary data.</text>
</comment>
<dbReference type="GO" id="GO:0005975">
    <property type="term" value="P:carbohydrate metabolic process"/>
    <property type="evidence" value="ECO:0007669"/>
    <property type="project" value="InterPro"/>
</dbReference>
<dbReference type="InterPro" id="IPR013320">
    <property type="entry name" value="ConA-like_dom_sf"/>
</dbReference>
<name>A0A9J6CB22_POLVA</name>
<dbReference type="SUPFAM" id="SSF49899">
    <property type="entry name" value="Concanavalin A-like lectins/glucanases"/>
    <property type="match status" value="1"/>
</dbReference>
<dbReference type="InterPro" id="IPR050546">
    <property type="entry name" value="Glycosyl_Hydrlase_16"/>
</dbReference>
<gene>
    <name evidence="3" type="ORF">PVAND_008786</name>
</gene>
<dbReference type="EMBL" id="JADBJN010000002">
    <property type="protein sequence ID" value="KAG5679199.1"/>
    <property type="molecule type" value="Genomic_DNA"/>
</dbReference>
<dbReference type="PANTHER" id="PTHR10963">
    <property type="entry name" value="GLYCOSYL HYDROLASE-RELATED"/>
    <property type="match status" value="1"/>
</dbReference>
<protein>
    <recommendedName>
        <fullName evidence="2">GH16 domain-containing protein</fullName>
    </recommendedName>
</protein>
<dbReference type="GO" id="GO:0004553">
    <property type="term" value="F:hydrolase activity, hydrolyzing O-glycosyl compounds"/>
    <property type="evidence" value="ECO:0007669"/>
    <property type="project" value="InterPro"/>
</dbReference>
<sequence>MLKALEFKFIFLFLVFVNFSSIKAICIKSLTTVYWSVAPKEFCSGEKIFEDNFDNLNRSVWLLENSLGVGGGSKEFQWYTNDPINAYTESGILHIKPTLTADIYGEEFLYSGNVFIPKDECTQDIFSGCNRTGSYTQIINPIRSVRMNTMPSFSFKFGTVEIRAKNPTGDWLFPAIWLNPKFTKFGPWPMSGEIDIMESRGNLNLFSGDTSVGADQISTTLHFGPKAGIDGWRYAHFALNDQLSPFNLDFHVYKMIWTPRSFEFYVDNKLIGIIDANQGFFKRGKFSDELYSNPWSNATIMAPFDQEFYVIIDLAVGGTSFFSDYYQNLPLKKPWLNNSTRPAADFWENRKQWLPTWQLDENENSHMLIDYVKIWAL</sequence>
<keyword evidence="4" id="KW-1185">Reference proteome</keyword>
<dbReference type="PANTHER" id="PTHR10963:SF55">
    <property type="entry name" value="GLYCOSIDE HYDROLASE FAMILY 16 PROTEIN"/>
    <property type="match status" value="1"/>
</dbReference>
<accession>A0A9J6CB22</accession>
<evidence type="ECO:0000313" key="3">
    <source>
        <dbReference type="EMBL" id="KAG5679199.1"/>
    </source>
</evidence>
<dbReference type="Pfam" id="PF00722">
    <property type="entry name" value="Glyco_hydro_16"/>
    <property type="match status" value="1"/>
</dbReference>